<keyword evidence="2" id="KW-0812">Transmembrane</keyword>
<keyword evidence="4" id="KW-1185">Reference proteome</keyword>
<reference evidence="3 4" key="1">
    <citation type="submission" date="2016-03" db="EMBL/GenBank/DDBJ databases">
        <title>Comparative genomics of Pseudogymnoascus destructans, the fungus causing white-nose syndrome of bats.</title>
        <authorList>
            <person name="Palmer J.M."/>
            <person name="Drees K.P."/>
            <person name="Foster J.T."/>
            <person name="Lindner D.L."/>
        </authorList>
    </citation>
    <scope>NUCLEOTIDE SEQUENCE [LARGE SCALE GENOMIC DNA]</scope>
    <source>
        <strain evidence="3 4">UAMH 10579</strain>
    </source>
</reference>
<sequence>MASLITPPPMNTTDQIYFETSWAILSTIGLMNVLYGSLVVGITNISPITVVPIIVSIACAVANGMCYYSFYGDYQRIPSLAAGIVADVMWLIQEAGLSFYSYQILDKILQHRDRRVFLACFWSIMAAIVLIRASILVTRALDNFHKSSSMQKLTSDLHIGYFIAIALVECVSSVFLLRVFAAAKESAVAFTSATSLFRHLTRSTEIRLASLSLIGLTRAVTYSFQNSAQKATSVASQVDRFVYTLECLFPVLLMIDILGSRLVAAEQTFETFPTQDSRQIARRQHGSAEDNTSVPNSDNTKALTSQSFFERRKLSSSSNSSKVPLHILSSVKRVRTANSQASGSQEQCPDILQRPKNIGIAVSVNRPAEFEDIEIHEWK</sequence>
<dbReference type="Proteomes" id="UP000091956">
    <property type="component" value="Unassembled WGS sequence"/>
</dbReference>
<dbReference type="GeneID" id="28842131"/>
<dbReference type="AlphaFoldDB" id="A0A1B8GCA8"/>
<feature type="transmembrane region" description="Helical" evidence="2">
    <location>
        <begin position="116"/>
        <end position="137"/>
    </location>
</feature>
<dbReference type="RefSeq" id="XP_018127150.2">
    <property type="nucleotide sequence ID" value="XM_018278164.2"/>
</dbReference>
<accession>A0A1B8GCA8</accession>
<feature type="transmembrane region" description="Helical" evidence="2">
    <location>
        <begin position="49"/>
        <end position="71"/>
    </location>
</feature>
<reference evidence="4" key="2">
    <citation type="journal article" date="2018" name="Nat. Commun.">
        <title>Extreme sensitivity to ultraviolet light in the fungal pathogen causing white-nose syndrome of bats.</title>
        <authorList>
            <person name="Palmer J.M."/>
            <person name="Drees K.P."/>
            <person name="Foster J.T."/>
            <person name="Lindner D.L."/>
        </authorList>
    </citation>
    <scope>NUCLEOTIDE SEQUENCE [LARGE SCALE GENOMIC DNA]</scope>
    <source>
        <strain evidence="4">UAMH 10579</strain>
    </source>
</reference>
<evidence type="ECO:0000256" key="1">
    <source>
        <dbReference type="SAM" id="MobiDB-lite"/>
    </source>
</evidence>
<feature type="transmembrane region" description="Helical" evidence="2">
    <location>
        <begin position="77"/>
        <end position="95"/>
    </location>
</feature>
<dbReference type="EMBL" id="KV460254">
    <property type="protein sequence ID" value="OBT93417.2"/>
    <property type="molecule type" value="Genomic_DNA"/>
</dbReference>
<keyword evidence="2" id="KW-1133">Transmembrane helix</keyword>
<gene>
    <name evidence="3" type="ORF">VE01_08745</name>
</gene>
<name>A0A1B8GCA8_9PEZI</name>
<keyword evidence="2" id="KW-0472">Membrane</keyword>
<feature type="transmembrane region" description="Helical" evidence="2">
    <location>
        <begin position="20"/>
        <end position="42"/>
    </location>
</feature>
<proteinExistence type="predicted"/>
<feature type="transmembrane region" description="Helical" evidence="2">
    <location>
        <begin position="157"/>
        <end position="177"/>
    </location>
</feature>
<feature type="compositionally biased region" description="Polar residues" evidence="1">
    <location>
        <begin position="289"/>
        <end position="302"/>
    </location>
</feature>
<evidence type="ECO:0000313" key="4">
    <source>
        <dbReference type="Proteomes" id="UP000091956"/>
    </source>
</evidence>
<evidence type="ECO:0000313" key="3">
    <source>
        <dbReference type="EMBL" id="OBT93417.2"/>
    </source>
</evidence>
<evidence type="ECO:0000256" key="2">
    <source>
        <dbReference type="SAM" id="Phobius"/>
    </source>
</evidence>
<feature type="region of interest" description="Disordered" evidence="1">
    <location>
        <begin position="274"/>
        <end position="302"/>
    </location>
</feature>
<organism evidence="3 4">
    <name type="scientific">Pseudogymnoascus verrucosus</name>
    <dbReference type="NCBI Taxonomy" id="342668"/>
    <lineage>
        <taxon>Eukaryota</taxon>
        <taxon>Fungi</taxon>
        <taxon>Dikarya</taxon>
        <taxon>Ascomycota</taxon>
        <taxon>Pezizomycotina</taxon>
        <taxon>Leotiomycetes</taxon>
        <taxon>Thelebolales</taxon>
        <taxon>Thelebolaceae</taxon>
        <taxon>Pseudogymnoascus</taxon>
    </lineage>
</organism>
<protein>
    <submittedName>
        <fullName evidence="3">Uncharacterized protein</fullName>
    </submittedName>
</protein>